<dbReference type="SUPFAM" id="SSF53686">
    <property type="entry name" value="Tryptophan synthase beta subunit-like PLP-dependent enzymes"/>
    <property type="match status" value="1"/>
</dbReference>
<dbReference type="InterPro" id="IPR036052">
    <property type="entry name" value="TrpB-like_PALP_sf"/>
</dbReference>
<feature type="domain" description="Tryptophan synthase beta chain-like PALP" evidence="1">
    <location>
        <begin position="1"/>
        <end position="245"/>
    </location>
</feature>
<dbReference type="PANTHER" id="PTHR10314">
    <property type="entry name" value="CYSTATHIONINE BETA-SYNTHASE"/>
    <property type="match status" value="1"/>
</dbReference>
<dbReference type="EMBL" id="AUZY01010737">
    <property type="protein sequence ID" value="EQD37476.1"/>
    <property type="molecule type" value="Genomic_DNA"/>
</dbReference>
<sequence>MKDRAALFIVGGAIEAGELGNGRTLVDASSGNTAVAYAMLGARLGFPVRLCVPRNAHPERLRRMRALGAEIVLTDPMEGSDGAQREALRISQAQPEKYYYPDQYNNPANPEAHYAGTGPEIWHQTNGKLTDFVAGVGTGGTISGVARYLKEQRPTIRVVGVEPTGPMHGIEGLKHLPSALRPSTYQERWVDATMRIETEAAIAVQDELAREEGISVGRSAGAAVAAALALGAANPEAFIVTILPDAADPTTPEADR</sequence>
<dbReference type="Gene3D" id="3.40.50.1100">
    <property type="match status" value="2"/>
</dbReference>
<keyword evidence="2" id="KW-0456">Lyase</keyword>
<dbReference type="AlphaFoldDB" id="T0YPJ9"/>
<dbReference type="InterPro" id="IPR001926">
    <property type="entry name" value="TrpB-like_PALP"/>
</dbReference>
<dbReference type="GO" id="GO:0016829">
    <property type="term" value="F:lyase activity"/>
    <property type="evidence" value="ECO:0007669"/>
    <property type="project" value="UniProtKB-KW"/>
</dbReference>
<accession>T0YPJ9</accession>
<reference evidence="2" key="1">
    <citation type="submission" date="2013-08" db="EMBL/GenBank/DDBJ databases">
        <authorList>
            <person name="Mendez C."/>
            <person name="Richter M."/>
            <person name="Ferrer M."/>
            <person name="Sanchez J."/>
        </authorList>
    </citation>
    <scope>NUCLEOTIDE SEQUENCE</scope>
</reference>
<gene>
    <name evidence="2" type="ORF">B1B_16152</name>
</gene>
<dbReference type="CDD" id="cd01561">
    <property type="entry name" value="CBS_like"/>
    <property type="match status" value="1"/>
</dbReference>
<dbReference type="InterPro" id="IPR050214">
    <property type="entry name" value="Cys_Synth/Cystath_Beta-Synth"/>
</dbReference>
<evidence type="ECO:0000259" key="1">
    <source>
        <dbReference type="Pfam" id="PF00291"/>
    </source>
</evidence>
<name>T0YPJ9_9ZZZZ</name>
<proteinExistence type="predicted"/>
<organism evidence="2">
    <name type="scientific">mine drainage metagenome</name>
    <dbReference type="NCBI Taxonomy" id="410659"/>
    <lineage>
        <taxon>unclassified sequences</taxon>
        <taxon>metagenomes</taxon>
        <taxon>ecological metagenomes</taxon>
    </lineage>
</organism>
<comment type="caution">
    <text evidence="2">The sequence shown here is derived from an EMBL/GenBank/DDBJ whole genome shotgun (WGS) entry which is preliminary data.</text>
</comment>
<protein>
    <submittedName>
        <fullName evidence="2">Cysteine synthase, O-acetylserine (Thiol) lyase B</fullName>
    </submittedName>
</protein>
<dbReference type="Pfam" id="PF00291">
    <property type="entry name" value="PALP"/>
    <property type="match status" value="1"/>
</dbReference>
<reference evidence="2" key="2">
    <citation type="journal article" date="2014" name="ISME J.">
        <title>Microbial stratification in low pH oxic and suboxic macroscopic growths along an acid mine drainage.</title>
        <authorList>
            <person name="Mendez-Garcia C."/>
            <person name="Mesa V."/>
            <person name="Sprenger R.R."/>
            <person name="Richter M."/>
            <person name="Diez M.S."/>
            <person name="Solano J."/>
            <person name="Bargiela R."/>
            <person name="Golyshina O.V."/>
            <person name="Manteca A."/>
            <person name="Ramos J.L."/>
            <person name="Gallego J.R."/>
            <person name="Llorente I."/>
            <person name="Martins Dos Santos V.A."/>
            <person name="Jensen O.N."/>
            <person name="Pelaez A.I."/>
            <person name="Sanchez J."/>
            <person name="Ferrer M."/>
        </authorList>
    </citation>
    <scope>NUCLEOTIDE SEQUENCE</scope>
</reference>
<evidence type="ECO:0000313" key="2">
    <source>
        <dbReference type="EMBL" id="EQD37476.1"/>
    </source>
</evidence>